<protein>
    <submittedName>
        <fullName evidence="2">Uncharacterized protein</fullName>
    </submittedName>
</protein>
<keyword evidence="1" id="KW-0812">Transmembrane</keyword>
<dbReference type="Proteomes" id="UP000050783">
    <property type="component" value="Unassembled WGS sequence"/>
</dbReference>
<evidence type="ECO:0000313" key="2">
    <source>
        <dbReference type="EMBL" id="CUH47993.1"/>
    </source>
</evidence>
<dbReference type="AlphaFoldDB" id="A0A0P1EWY9"/>
<accession>A0A0P1EWY9</accession>
<evidence type="ECO:0000256" key="1">
    <source>
        <dbReference type="SAM" id="Phobius"/>
    </source>
</evidence>
<dbReference type="EMBL" id="CYPU01000039">
    <property type="protein sequence ID" value="CUH47993.1"/>
    <property type="molecule type" value="Genomic_DNA"/>
</dbReference>
<reference evidence="2 3" key="1">
    <citation type="submission" date="2015-09" db="EMBL/GenBank/DDBJ databases">
        <authorList>
            <consortium name="Swine Surveillance"/>
        </authorList>
    </citation>
    <scope>NUCLEOTIDE SEQUENCE [LARGE SCALE GENOMIC DNA]</scope>
    <source>
        <strain evidence="2 3">CECT 4292</strain>
    </source>
</reference>
<proteinExistence type="predicted"/>
<feature type="transmembrane region" description="Helical" evidence="1">
    <location>
        <begin position="20"/>
        <end position="39"/>
    </location>
</feature>
<gene>
    <name evidence="2" type="ORF">RUA4292_02170</name>
</gene>
<organism evidence="2 3">
    <name type="scientific">Ruegeria atlantica</name>
    <dbReference type="NCBI Taxonomy" id="81569"/>
    <lineage>
        <taxon>Bacteria</taxon>
        <taxon>Pseudomonadati</taxon>
        <taxon>Pseudomonadota</taxon>
        <taxon>Alphaproteobacteria</taxon>
        <taxon>Rhodobacterales</taxon>
        <taxon>Roseobacteraceae</taxon>
        <taxon>Ruegeria</taxon>
    </lineage>
</organism>
<feature type="transmembrane region" description="Helical" evidence="1">
    <location>
        <begin position="59"/>
        <end position="77"/>
    </location>
</feature>
<evidence type="ECO:0000313" key="3">
    <source>
        <dbReference type="Proteomes" id="UP000050783"/>
    </source>
</evidence>
<sequence length="99" mass="11093">MYGGCGKLLYLTGRWRVRRFFLLVLPTFFGVAILGVSVFRNINGLNVYREAREAYEPNALGFLLMCAAIYIAVSLLSRLEIVGVAESSEADVEQLRSTR</sequence>
<keyword evidence="1" id="KW-0472">Membrane</keyword>
<keyword evidence="1" id="KW-1133">Transmembrane helix</keyword>
<name>A0A0P1EWY9_9RHOB</name>